<evidence type="ECO:0000313" key="9">
    <source>
        <dbReference type="Proteomes" id="UP000275078"/>
    </source>
</evidence>
<comment type="similarity">
    <text evidence="2">Belongs to the universal ribosomal protein uL13 family.</text>
</comment>
<evidence type="ECO:0000256" key="2">
    <source>
        <dbReference type="ARBA" id="ARBA00006227"/>
    </source>
</evidence>
<evidence type="ECO:0000256" key="6">
    <source>
        <dbReference type="ARBA" id="ARBA00037226"/>
    </source>
</evidence>
<dbReference type="Pfam" id="PF00572">
    <property type="entry name" value="Ribosomal_L13"/>
    <property type="match status" value="1"/>
</dbReference>
<dbReference type="OrthoDB" id="274622at2759"/>
<dbReference type="FunFam" id="3.90.1180.10:FF:000007">
    <property type="entry name" value="50S ribosomal protein L13"/>
    <property type="match status" value="1"/>
</dbReference>
<dbReference type="InterPro" id="IPR005822">
    <property type="entry name" value="Ribosomal_uL13"/>
</dbReference>
<evidence type="ECO:0000256" key="4">
    <source>
        <dbReference type="ARBA" id="ARBA00023128"/>
    </source>
</evidence>
<protein>
    <recommendedName>
        <fullName evidence="7">Large ribosomal subunit protein uL13m</fullName>
    </recommendedName>
</protein>
<reference evidence="8 9" key="1">
    <citation type="journal article" date="2018" name="Nat. Ecol. Evol.">
        <title>Pezizomycetes genomes reveal the molecular basis of ectomycorrhizal truffle lifestyle.</title>
        <authorList>
            <person name="Murat C."/>
            <person name="Payen T."/>
            <person name="Noel B."/>
            <person name="Kuo A."/>
            <person name="Morin E."/>
            <person name="Chen J."/>
            <person name="Kohler A."/>
            <person name="Krizsan K."/>
            <person name="Balestrini R."/>
            <person name="Da Silva C."/>
            <person name="Montanini B."/>
            <person name="Hainaut M."/>
            <person name="Levati E."/>
            <person name="Barry K.W."/>
            <person name="Belfiori B."/>
            <person name="Cichocki N."/>
            <person name="Clum A."/>
            <person name="Dockter R.B."/>
            <person name="Fauchery L."/>
            <person name="Guy J."/>
            <person name="Iotti M."/>
            <person name="Le Tacon F."/>
            <person name="Lindquist E.A."/>
            <person name="Lipzen A."/>
            <person name="Malagnac F."/>
            <person name="Mello A."/>
            <person name="Molinier V."/>
            <person name="Miyauchi S."/>
            <person name="Poulain J."/>
            <person name="Riccioni C."/>
            <person name="Rubini A."/>
            <person name="Sitrit Y."/>
            <person name="Splivallo R."/>
            <person name="Traeger S."/>
            <person name="Wang M."/>
            <person name="Zifcakova L."/>
            <person name="Wipf D."/>
            <person name="Zambonelli A."/>
            <person name="Paolocci F."/>
            <person name="Nowrousian M."/>
            <person name="Ottonello S."/>
            <person name="Baldrian P."/>
            <person name="Spatafora J.W."/>
            <person name="Henrissat B."/>
            <person name="Nagy L.G."/>
            <person name="Aury J.M."/>
            <person name="Wincker P."/>
            <person name="Grigoriev I.V."/>
            <person name="Bonfante P."/>
            <person name="Martin F.M."/>
        </authorList>
    </citation>
    <scope>NUCLEOTIDE SEQUENCE [LARGE SCALE GENOMIC DNA]</scope>
    <source>
        <strain evidence="8 9">RN42</strain>
    </source>
</reference>
<dbReference type="InterPro" id="IPR036899">
    <property type="entry name" value="Ribosomal_uL13_sf"/>
</dbReference>
<dbReference type="GO" id="GO:0003735">
    <property type="term" value="F:structural constituent of ribosome"/>
    <property type="evidence" value="ECO:0007669"/>
    <property type="project" value="InterPro"/>
</dbReference>
<organism evidence="8 9">
    <name type="scientific">Ascobolus immersus RN42</name>
    <dbReference type="NCBI Taxonomy" id="1160509"/>
    <lineage>
        <taxon>Eukaryota</taxon>
        <taxon>Fungi</taxon>
        <taxon>Dikarya</taxon>
        <taxon>Ascomycota</taxon>
        <taxon>Pezizomycotina</taxon>
        <taxon>Pezizomycetes</taxon>
        <taxon>Pezizales</taxon>
        <taxon>Ascobolaceae</taxon>
        <taxon>Ascobolus</taxon>
    </lineage>
</organism>
<keyword evidence="9" id="KW-1185">Reference proteome</keyword>
<dbReference type="PANTHER" id="PTHR11545">
    <property type="entry name" value="RIBOSOMAL PROTEIN L13"/>
    <property type="match status" value="1"/>
</dbReference>
<dbReference type="SUPFAM" id="SSF52161">
    <property type="entry name" value="Ribosomal protein L13"/>
    <property type="match status" value="1"/>
</dbReference>
<comment type="subcellular location">
    <subcellularLocation>
        <location evidence="1">Mitochondrion</location>
    </subcellularLocation>
</comment>
<evidence type="ECO:0000256" key="1">
    <source>
        <dbReference type="ARBA" id="ARBA00004173"/>
    </source>
</evidence>
<name>A0A3N4HVJ4_ASCIM</name>
<comment type="function">
    <text evidence="6">Component of the mitochondrial ribosome (mitoribosome), a dedicated translation machinery responsible for the synthesis of mitochondrial genome-encoded proteins, including at least some of the essential transmembrane subunits of the mitochondrial respiratory chain. The mitoribosomes are attached to the mitochondrial inner membrane and translation products are cotranslationally integrated into the membrane.</text>
</comment>
<dbReference type="InterPro" id="IPR005823">
    <property type="entry name" value="Ribosomal_uL13_bac-type"/>
</dbReference>
<dbReference type="GO" id="GO:0003729">
    <property type="term" value="F:mRNA binding"/>
    <property type="evidence" value="ECO:0007669"/>
    <property type="project" value="TreeGrafter"/>
</dbReference>
<dbReference type="STRING" id="1160509.A0A3N4HVJ4"/>
<dbReference type="NCBIfam" id="TIGR01066">
    <property type="entry name" value="rplM_bact"/>
    <property type="match status" value="1"/>
</dbReference>
<dbReference type="AlphaFoldDB" id="A0A3N4HVJ4"/>
<evidence type="ECO:0000313" key="8">
    <source>
        <dbReference type="EMBL" id="RPA75870.1"/>
    </source>
</evidence>
<dbReference type="PIRSF" id="PIRSF002181">
    <property type="entry name" value="Ribosomal_L13"/>
    <property type="match status" value="1"/>
</dbReference>
<evidence type="ECO:0000256" key="7">
    <source>
        <dbReference type="ARBA" id="ARBA00068950"/>
    </source>
</evidence>
<keyword evidence="4" id="KW-0496">Mitochondrion</keyword>
<dbReference type="GO" id="GO:0005762">
    <property type="term" value="C:mitochondrial large ribosomal subunit"/>
    <property type="evidence" value="ECO:0007669"/>
    <property type="project" value="TreeGrafter"/>
</dbReference>
<gene>
    <name evidence="8" type="ORF">BJ508DRAFT_417878</name>
</gene>
<sequence>MSSLLGQTRLAYTRTWHHVSIPDDPRTLGRLASAIAVVLMGKHKPNYDPSQDMGDYVVASGCSDIFVSGKKMTDKKYYSHTTRPGSLKVLTMEKLMEKKGGGEILRRAVSGMLPKNRLRDKRLARLKTFEGSDHPHVNNIVKFNYTPKKLQPYTPVQDALNSLNSAPTTTSA</sequence>
<dbReference type="Gene3D" id="3.90.1180.10">
    <property type="entry name" value="Ribosomal protein L13"/>
    <property type="match status" value="1"/>
</dbReference>
<dbReference type="GO" id="GO:0006412">
    <property type="term" value="P:translation"/>
    <property type="evidence" value="ECO:0007669"/>
    <property type="project" value="InterPro"/>
</dbReference>
<keyword evidence="3 8" id="KW-0689">Ribosomal protein</keyword>
<dbReference type="PANTHER" id="PTHR11545:SF2">
    <property type="entry name" value="LARGE RIBOSOMAL SUBUNIT PROTEIN UL13M"/>
    <property type="match status" value="1"/>
</dbReference>
<dbReference type="GO" id="GO:0017148">
    <property type="term" value="P:negative regulation of translation"/>
    <property type="evidence" value="ECO:0007669"/>
    <property type="project" value="TreeGrafter"/>
</dbReference>
<evidence type="ECO:0000256" key="5">
    <source>
        <dbReference type="ARBA" id="ARBA00023274"/>
    </source>
</evidence>
<proteinExistence type="inferred from homology"/>
<dbReference type="HAMAP" id="MF_01366">
    <property type="entry name" value="Ribosomal_uL13"/>
    <property type="match status" value="1"/>
</dbReference>
<dbReference type="Proteomes" id="UP000275078">
    <property type="component" value="Unassembled WGS sequence"/>
</dbReference>
<evidence type="ECO:0000256" key="3">
    <source>
        <dbReference type="ARBA" id="ARBA00022980"/>
    </source>
</evidence>
<accession>A0A3N4HVJ4</accession>
<keyword evidence="5" id="KW-0687">Ribonucleoprotein</keyword>
<dbReference type="EMBL" id="ML119755">
    <property type="protein sequence ID" value="RPA75870.1"/>
    <property type="molecule type" value="Genomic_DNA"/>
</dbReference>
<dbReference type="CDD" id="cd00392">
    <property type="entry name" value="Ribosomal_L13"/>
    <property type="match status" value="1"/>
</dbReference>